<dbReference type="EMBL" id="CM051403">
    <property type="protein sequence ID" value="KAJ4709510.1"/>
    <property type="molecule type" value="Genomic_DNA"/>
</dbReference>
<name>A0ACC1XDZ0_MELAZ</name>
<reference evidence="1 2" key="1">
    <citation type="journal article" date="2023" name="Science">
        <title>Complex scaffold remodeling in plant triterpene biosynthesis.</title>
        <authorList>
            <person name="De La Pena R."/>
            <person name="Hodgson H."/>
            <person name="Liu J.C."/>
            <person name="Stephenson M.J."/>
            <person name="Martin A.C."/>
            <person name="Owen C."/>
            <person name="Harkess A."/>
            <person name="Leebens-Mack J."/>
            <person name="Jimenez L.E."/>
            <person name="Osbourn A."/>
            <person name="Sattely E.S."/>
        </authorList>
    </citation>
    <scope>NUCLEOTIDE SEQUENCE [LARGE SCALE GENOMIC DNA]</scope>
    <source>
        <strain evidence="2">cv. JPN11</strain>
        <tissue evidence="1">Leaf</tissue>
    </source>
</reference>
<accession>A0ACC1XDZ0</accession>
<dbReference type="Proteomes" id="UP001164539">
    <property type="component" value="Chromosome 10"/>
</dbReference>
<gene>
    <name evidence="1" type="ORF">OWV82_019289</name>
</gene>
<comment type="caution">
    <text evidence="1">The sequence shown here is derived from an EMBL/GenBank/DDBJ whole genome shotgun (WGS) entry which is preliminary data.</text>
</comment>
<proteinExistence type="predicted"/>
<evidence type="ECO:0000313" key="2">
    <source>
        <dbReference type="Proteomes" id="UP001164539"/>
    </source>
</evidence>
<protein>
    <submittedName>
        <fullName evidence="1">NAC domain-containing protein</fullName>
    </submittedName>
</protein>
<evidence type="ECO:0000313" key="1">
    <source>
        <dbReference type="EMBL" id="KAJ4709510.1"/>
    </source>
</evidence>
<keyword evidence="2" id="KW-1185">Reference proteome</keyword>
<sequence length="149" mass="16982">MASSSTPFLHGFGFCPNNSEIVTLLSNKEEDSTFNVEGCTTIKFYDYHPEQLPPTESGNEKMYYFTRLKFKHGGVINRQTPSGGSWMMTGCSKNIKDKYGNPSVKEKSFAYHKASGKKTQWLMKEYTLSNDQNKISGWTLCVVYYKPSR</sequence>
<organism evidence="1 2">
    <name type="scientific">Melia azedarach</name>
    <name type="common">Chinaberry tree</name>
    <dbReference type="NCBI Taxonomy" id="155640"/>
    <lineage>
        <taxon>Eukaryota</taxon>
        <taxon>Viridiplantae</taxon>
        <taxon>Streptophyta</taxon>
        <taxon>Embryophyta</taxon>
        <taxon>Tracheophyta</taxon>
        <taxon>Spermatophyta</taxon>
        <taxon>Magnoliopsida</taxon>
        <taxon>eudicotyledons</taxon>
        <taxon>Gunneridae</taxon>
        <taxon>Pentapetalae</taxon>
        <taxon>rosids</taxon>
        <taxon>malvids</taxon>
        <taxon>Sapindales</taxon>
        <taxon>Meliaceae</taxon>
        <taxon>Melia</taxon>
    </lineage>
</organism>